<evidence type="ECO:0000313" key="3">
    <source>
        <dbReference type="Proteomes" id="UP000828390"/>
    </source>
</evidence>
<evidence type="ECO:0000256" key="1">
    <source>
        <dbReference type="SAM" id="MobiDB-lite"/>
    </source>
</evidence>
<reference evidence="2" key="2">
    <citation type="submission" date="2020-11" db="EMBL/GenBank/DDBJ databases">
        <authorList>
            <person name="McCartney M.A."/>
            <person name="Auch B."/>
            <person name="Kono T."/>
            <person name="Mallez S."/>
            <person name="Becker A."/>
            <person name="Gohl D.M."/>
            <person name="Silverstein K.A.T."/>
            <person name="Koren S."/>
            <person name="Bechman K.B."/>
            <person name="Herman A."/>
            <person name="Abrahante J.E."/>
            <person name="Garbe J."/>
        </authorList>
    </citation>
    <scope>NUCLEOTIDE SEQUENCE</scope>
    <source>
        <strain evidence="2">Duluth1</strain>
        <tissue evidence="2">Whole animal</tissue>
    </source>
</reference>
<proteinExistence type="predicted"/>
<protein>
    <submittedName>
        <fullName evidence="2">Uncharacterized protein</fullName>
    </submittedName>
</protein>
<evidence type="ECO:0000313" key="2">
    <source>
        <dbReference type="EMBL" id="KAH3734859.1"/>
    </source>
</evidence>
<feature type="region of interest" description="Disordered" evidence="1">
    <location>
        <begin position="150"/>
        <end position="169"/>
    </location>
</feature>
<sequence length="169" mass="19352">MSITTFAQTDNTKLHNRIQQYFTQGNQRLFDFHQNFYYGSGTNTLLNAEDIENGINTRQSRATLLTMSGNAEDIENGINTRQSRATLLTMSGPPASQPASQPARIRQSNNQFFPSENLVKNCSSEERERARSLYMHERSIQSTRVIRRGGFRKSAEEKRQPTKYGIRDI</sequence>
<name>A0A9D4HVZ5_DREPO</name>
<dbReference type="EMBL" id="JAIWYP010000011">
    <property type="protein sequence ID" value="KAH3734859.1"/>
    <property type="molecule type" value="Genomic_DNA"/>
</dbReference>
<dbReference type="AlphaFoldDB" id="A0A9D4HVZ5"/>
<comment type="caution">
    <text evidence="2">The sequence shown here is derived from an EMBL/GenBank/DDBJ whole genome shotgun (WGS) entry which is preliminary data.</text>
</comment>
<organism evidence="2 3">
    <name type="scientific">Dreissena polymorpha</name>
    <name type="common">Zebra mussel</name>
    <name type="synonym">Mytilus polymorpha</name>
    <dbReference type="NCBI Taxonomy" id="45954"/>
    <lineage>
        <taxon>Eukaryota</taxon>
        <taxon>Metazoa</taxon>
        <taxon>Spiralia</taxon>
        <taxon>Lophotrochozoa</taxon>
        <taxon>Mollusca</taxon>
        <taxon>Bivalvia</taxon>
        <taxon>Autobranchia</taxon>
        <taxon>Heteroconchia</taxon>
        <taxon>Euheterodonta</taxon>
        <taxon>Imparidentia</taxon>
        <taxon>Neoheterodontei</taxon>
        <taxon>Myida</taxon>
        <taxon>Dreissenoidea</taxon>
        <taxon>Dreissenidae</taxon>
        <taxon>Dreissena</taxon>
    </lineage>
</organism>
<feature type="compositionally biased region" description="Basic and acidic residues" evidence="1">
    <location>
        <begin position="153"/>
        <end position="169"/>
    </location>
</feature>
<dbReference type="Proteomes" id="UP000828390">
    <property type="component" value="Unassembled WGS sequence"/>
</dbReference>
<accession>A0A9D4HVZ5</accession>
<keyword evidence="3" id="KW-1185">Reference proteome</keyword>
<gene>
    <name evidence="2" type="ORF">DPMN_041309</name>
</gene>
<reference evidence="2" key="1">
    <citation type="journal article" date="2019" name="bioRxiv">
        <title>The Genome of the Zebra Mussel, Dreissena polymorpha: A Resource for Invasive Species Research.</title>
        <authorList>
            <person name="McCartney M.A."/>
            <person name="Auch B."/>
            <person name="Kono T."/>
            <person name="Mallez S."/>
            <person name="Zhang Y."/>
            <person name="Obille A."/>
            <person name="Becker A."/>
            <person name="Abrahante J.E."/>
            <person name="Garbe J."/>
            <person name="Badalamenti J.P."/>
            <person name="Herman A."/>
            <person name="Mangelson H."/>
            <person name="Liachko I."/>
            <person name="Sullivan S."/>
            <person name="Sone E.D."/>
            <person name="Koren S."/>
            <person name="Silverstein K.A.T."/>
            <person name="Beckman K.B."/>
            <person name="Gohl D.M."/>
        </authorList>
    </citation>
    <scope>NUCLEOTIDE SEQUENCE</scope>
    <source>
        <strain evidence="2">Duluth1</strain>
        <tissue evidence="2">Whole animal</tissue>
    </source>
</reference>